<dbReference type="Proteomes" id="UP000009231">
    <property type="component" value="Chromosome"/>
</dbReference>
<reference evidence="2 3" key="1">
    <citation type="journal article" date="2014" name="Int. J. Syst. Evol. Microbiol.">
        <title>Methanobacterium paludis sp. nov. and a novel strain of Methanobacterium lacus isolated from northern peatlands.</title>
        <authorList>
            <person name="Cadillo-Quiroz H."/>
            <person name="Brauer S.L."/>
            <person name="Goodson N."/>
            <person name="Yavitt J.B."/>
            <person name="Zinder S.H."/>
        </authorList>
    </citation>
    <scope>NUCLEOTIDE SEQUENCE [LARGE SCALE GENOMIC DNA]</scope>
    <source>
        <strain evidence="3">DSM 25820 / JCM 18151 / SWAN1</strain>
    </source>
</reference>
<keyword evidence="1" id="KW-1133">Transmembrane helix</keyword>
<dbReference type="AlphaFoldDB" id="F6D3S8"/>
<dbReference type="eggNOG" id="arCOG10249">
    <property type="taxonomic scope" value="Archaea"/>
</dbReference>
<keyword evidence="1" id="KW-0812">Transmembrane</keyword>
<evidence type="ECO:0000313" key="3">
    <source>
        <dbReference type="Proteomes" id="UP000009231"/>
    </source>
</evidence>
<keyword evidence="3" id="KW-1185">Reference proteome</keyword>
<sequence length="713" mass="77438">MDDKGFIFTADATLALVVVIVITASIVTYVGLPIFQGEDHQHLEALADSVLESMDQSGTLARDAALCSSNNTTLQDEGRSDLIENLNLVIPQGIGYKLTVGNSVISSTDSDASVNHTSPATSSDVATKVKVISGAQIGWVGRAYYKQEEVNFVDQNQTQVTTLWNFHNWLQNFNPWSNGLDNDPYWAGGQSPGSISFNIPTNGTINGAKFLLGSSGGYYNQSWWQSWWVDHAYNANFVLNGNSHSFSGDDFTDLQYSSPNTGEMYNYLGNISGSELNSGLNNFYVNFIAQSSRSEQYMPWFSVIGNYSTSIKVPQGVLTNTFNFTDIAGVGNPSKCLQYDLTTGSIITTPTKSISWNDLKQTTQNPEIDTSTPFQLTNIPSGTSQGSAVASTCDVYLPDNTRLFDAYTVVNPYGGCDRAIVQVKNSYGTWQTIFTSFDYNGVDYTERTDGGYGNIPGILNIAPYLTAGHNTVRIILWDDAPGSDYDLVGLTSCYSTITYSQLPIRWDTFAFNSKQYKSSTGTQSQNFNIASDAQEALLFLGTGMDSRNITVTVKKQGSSTTSTLYTGSIPYVLNLGDLDAASTQTKHIITNVSTNGSYQLVPGNYTLTVSLTPGKSYESGDYGGSGTSVSTYANPEIFSGTRIGIIYPKFLQNAWSSGFASTADEAKTNANNTLQGILNSTHVSYNANLIKTEAIFTGDTPSSIPVRLELWKQ</sequence>
<dbReference type="GeneID" id="10668554"/>
<dbReference type="OrthoDB" id="68746at2157"/>
<protein>
    <submittedName>
        <fullName evidence="2">Uncharacterized protein</fullName>
    </submittedName>
</protein>
<gene>
    <name evidence="2" type="ordered locus">MSWAN_1051</name>
</gene>
<dbReference type="STRING" id="868131.MSWAN_1051"/>
<organism evidence="2 3">
    <name type="scientific">Methanobacterium paludis (strain DSM 25820 / JCM 18151 / SWAN1)</name>
    <dbReference type="NCBI Taxonomy" id="868131"/>
    <lineage>
        <taxon>Archaea</taxon>
        <taxon>Methanobacteriati</taxon>
        <taxon>Methanobacteriota</taxon>
        <taxon>Methanomada group</taxon>
        <taxon>Methanobacteria</taxon>
        <taxon>Methanobacteriales</taxon>
        <taxon>Methanobacteriaceae</taxon>
        <taxon>Methanobacterium</taxon>
    </lineage>
</organism>
<evidence type="ECO:0000313" key="2">
    <source>
        <dbReference type="EMBL" id="AEG18072.1"/>
    </source>
</evidence>
<proteinExistence type="predicted"/>
<feature type="transmembrane region" description="Helical" evidence="1">
    <location>
        <begin position="12"/>
        <end position="32"/>
    </location>
</feature>
<dbReference type="RefSeq" id="WP_013825574.1">
    <property type="nucleotide sequence ID" value="NC_015574.1"/>
</dbReference>
<dbReference type="KEGG" id="mew:MSWAN_1051"/>
<dbReference type="EMBL" id="CP002772">
    <property type="protein sequence ID" value="AEG18072.1"/>
    <property type="molecule type" value="Genomic_DNA"/>
</dbReference>
<accession>F6D3S8</accession>
<name>F6D3S8_METPW</name>
<keyword evidence="1" id="KW-0472">Membrane</keyword>
<evidence type="ECO:0000256" key="1">
    <source>
        <dbReference type="SAM" id="Phobius"/>
    </source>
</evidence>
<dbReference type="HOGENOM" id="CLU_398830_0_0_2"/>